<evidence type="ECO:0000313" key="7">
    <source>
        <dbReference type="EMBL" id="SFV69717.1"/>
    </source>
</evidence>
<gene>
    <name evidence="7" type="ORF">MNB_SV-14-997</name>
</gene>
<keyword evidence="4 5" id="KW-0472">Membrane</keyword>
<dbReference type="PROSITE" id="PS50234">
    <property type="entry name" value="VWFA"/>
    <property type="match status" value="1"/>
</dbReference>
<accession>A0A1W1CVH3</accession>
<organism evidence="7">
    <name type="scientific">hydrothermal vent metagenome</name>
    <dbReference type="NCBI Taxonomy" id="652676"/>
    <lineage>
        <taxon>unclassified sequences</taxon>
        <taxon>metagenomes</taxon>
        <taxon>ecological metagenomes</taxon>
    </lineage>
</organism>
<evidence type="ECO:0000256" key="2">
    <source>
        <dbReference type="ARBA" id="ARBA00022692"/>
    </source>
</evidence>
<keyword evidence="2 5" id="KW-0812">Transmembrane</keyword>
<dbReference type="InterPro" id="IPR050768">
    <property type="entry name" value="UPF0353/GerABKA_families"/>
</dbReference>
<dbReference type="AlphaFoldDB" id="A0A1W1CVH3"/>
<dbReference type="Pfam" id="PF13519">
    <property type="entry name" value="VWA_2"/>
    <property type="match status" value="1"/>
</dbReference>
<evidence type="ECO:0000256" key="3">
    <source>
        <dbReference type="ARBA" id="ARBA00022989"/>
    </source>
</evidence>
<evidence type="ECO:0000256" key="1">
    <source>
        <dbReference type="ARBA" id="ARBA00022475"/>
    </source>
</evidence>
<dbReference type="InterPro" id="IPR036465">
    <property type="entry name" value="vWFA_dom_sf"/>
</dbReference>
<name>A0A1W1CVH3_9ZZZZ</name>
<protein>
    <submittedName>
        <fullName evidence="7">TPR domain protein in aerotolerance operon</fullName>
    </submittedName>
</protein>
<dbReference type="SMART" id="SM00327">
    <property type="entry name" value="VWA"/>
    <property type="match status" value="1"/>
</dbReference>
<dbReference type="Gene3D" id="3.40.50.410">
    <property type="entry name" value="von Willebrand factor, type A domain"/>
    <property type="match status" value="1"/>
</dbReference>
<feature type="transmembrane region" description="Helical" evidence="5">
    <location>
        <begin position="297"/>
        <end position="316"/>
    </location>
</feature>
<feature type="transmembrane region" description="Helical" evidence="5">
    <location>
        <begin position="53"/>
        <end position="70"/>
    </location>
</feature>
<sequence>MILFNNIEFLWFLLLILPLFYFLKAQENDLESVFSKEVLKRVKLKGNSLSKRLRNILLLISMALTIIALARPQIDNGEIKVKSSFINIVTAIDMSKSMFANDVYPTRFDFAKKKFLDSLNYFDKSKIALIGFSSQTFLISPLTQDFHSLKFLAKNLNLDYLNLKGTDIMVALESANNLLGDEKKKNILIFTDGSDQKEFSKEIEYCKKNNIVVYIYNIGTDKGGVIKDKGSVLKDKNGNIVIVKRTDNIKTLAINTGGAYMKYSLANDDMKLLADTIQNSYESKKEEDSTIKDRKELFYYPLSLAILLFFIALFSIPKFNKQKDKK</sequence>
<evidence type="ECO:0000256" key="4">
    <source>
        <dbReference type="ARBA" id="ARBA00023136"/>
    </source>
</evidence>
<dbReference type="EMBL" id="FPHN01000279">
    <property type="protein sequence ID" value="SFV69717.1"/>
    <property type="molecule type" value="Genomic_DNA"/>
</dbReference>
<evidence type="ECO:0000259" key="6">
    <source>
        <dbReference type="PROSITE" id="PS50234"/>
    </source>
</evidence>
<dbReference type="PANTHER" id="PTHR22550">
    <property type="entry name" value="SPORE GERMINATION PROTEIN"/>
    <property type="match status" value="1"/>
</dbReference>
<reference evidence="7" key="1">
    <citation type="submission" date="2016-10" db="EMBL/GenBank/DDBJ databases">
        <authorList>
            <person name="de Groot N.N."/>
        </authorList>
    </citation>
    <scope>NUCLEOTIDE SEQUENCE</scope>
</reference>
<feature type="domain" description="VWFA" evidence="6">
    <location>
        <begin position="87"/>
        <end position="281"/>
    </location>
</feature>
<keyword evidence="1" id="KW-1003">Cell membrane</keyword>
<evidence type="ECO:0000256" key="5">
    <source>
        <dbReference type="SAM" id="Phobius"/>
    </source>
</evidence>
<dbReference type="InterPro" id="IPR002035">
    <property type="entry name" value="VWF_A"/>
</dbReference>
<dbReference type="PANTHER" id="PTHR22550:SF5">
    <property type="entry name" value="LEUCINE ZIPPER PROTEIN 4"/>
    <property type="match status" value="1"/>
</dbReference>
<keyword evidence="3 5" id="KW-1133">Transmembrane helix</keyword>
<proteinExistence type="predicted"/>
<dbReference type="SUPFAM" id="SSF53300">
    <property type="entry name" value="vWA-like"/>
    <property type="match status" value="1"/>
</dbReference>